<evidence type="ECO:0000313" key="2">
    <source>
        <dbReference type="Proteomes" id="UP000293547"/>
    </source>
</evidence>
<dbReference type="EMBL" id="PDWZ02000013">
    <property type="protein sequence ID" value="KAB2100442.1"/>
    <property type="molecule type" value="Genomic_DNA"/>
</dbReference>
<sequence length="715" mass="79365">MLDRPMDNEIRQVPQSPDLVNNDSGHNRDSWKTAPSSPKEDFKVMIDAITEERENSTSYTGSSSESPNTSRQDYSEKFDHIEHNLDIDGIDWRPGFKHQFPWLGFAGLMVILVATAGAVIILATSNTKRVKDWPFKKFTAQPNVLLNIANQVQNLGLVTLIGQGLAIAWWRTALRGSSLRRLHQNHAYSYSFYAIITSGRHFNIIALAALMTKFAVVDSTLFQKATKTIVTQQKNYMNHTMTGFIEKDWPANSGGIPGRDGNIKTVDATWAGVLDAYSSKIANGKVHDTLRQKKSFWDCPFQQECHGAFEGLGFSFNCTSTSRQVDYGYERRESEGLQGMPPSDNSYPLWDVKFNPSWPTETKPYASIDLEMLYVDSKAGEDELSCPGTMTIRRCEIKPAVVEYPVTVMVPSEEELGGGNIVTHIKFSNDSRPDNWEVGESLDNITQIDQLEVKETVNLEEQFGKPSTIGALTYIMNNLYESSANLTYNNDTWDIVARGASAQTTFYAQSDETLNRCWYNISQGKDDPAVEVLRKLNTLSFVTALYITSAPLSDKSLDGDLRMANQTIIASVTGIVEQYKTSYAYVAGALVATFVTVMLVLPVYWGFWQLGRKVTLGPLEISQAFGAPIIAPDKTKAYHGDFDQVLEDVGKRKVQYGQLKHAPPGQMGLAEPERVVVPKASHRWRVSGQRENRRIGLGAAIGGVVAATIAGNAKG</sequence>
<protein>
    <submittedName>
        <fullName evidence="1">Uncharacterized protein</fullName>
    </submittedName>
</protein>
<name>A0ACB6F7M7_9PLEO</name>
<evidence type="ECO:0000313" key="1">
    <source>
        <dbReference type="EMBL" id="KAB2100442.1"/>
    </source>
</evidence>
<comment type="caution">
    <text evidence="1">The sequence shown here is derived from an EMBL/GenBank/DDBJ whole genome shotgun (WGS) entry which is preliminary data.</text>
</comment>
<reference evidence="1 2" key="1">
    <citation type="journal article" date="2019" name="bioRxiv">
        <title>Genomics, evolutionary history and diagnostics of the Alternaria alternata species group including apple and Asian pear pathotypes.</title>
        <authorList>
            <person name="Armitage A.D."/>
            <person name="Cockerton H.M."/>
            <person name="Sreenivasaprasad S."/>
            <person name="Woodhall J.W."/>
            <person name="Lane C.R."/>
            <person name="Harrison R.J."/>
            <person name="Clarkson J.P."/>
        </authorList>
    </citation>
    <scope>NUCLEOTIDE SEQUENCE [LARGE SCALE GENOMIC DNA]</scope>
    <source>
        <strain evidence="1 2">FERA 650</strain>
    </source>
</reference>
<accession>A0ACB6F7M7</accession>
<keyword evidence="2" id="KW-1185">Reference proteome</keyword>
<dbReference type="Proteomes" id="UP000293547">
    <property type="component" value="Unassembled WGS sequence"/>
</dbReference>
<proteinExistence type="predicted"/>
<gene>
    <name evidence="1" type="ORF">AG0111_0g11558</name>
</gene>
<organism evidence="1 2">
    <name type="scientific">Alternaria gaisen</name>
    <dbReference type="NCBI Taxonomy" id="167740"/>
    <lineage>
        <taxon>Eukaryota</taxon>
        <taxon>Fungi</taxon>
        <taxon>Dikarya</taxon>
        <taxon>Ascomycota</taxon>
        <taxon>Pezizomycotina</taxon>
        <taxon>Dothideomycetes</taxon>
        <taxon>Pleosporomycetidae</taxon>
        <taxon>Pleosporales</taxon>
        <taxon>Pleosporineae</taxon>
        <taxon>Pleosporaceae</taxon>
        <taxon>Alternaria</taxon>
        <taxon>Alternaria sect. Alternaria</taxon>
    </lineage>
</organism>